<comment type="caution">
    <text evidence="2">The sequence shown here is derived from an EMBL/GenBank/DDBJ whole genome shotgun (WGS) entry which is preliminary data.</text>
</comment>
<proteinExistence type="predicted"/>
<dbReference type="EMBL" id="JACEIQ010000010">
    <property type="protein sequence ID" value="MBA4494896.1"/>
    <property type="molecule type" value="Genomic_DNA"/>
</dbReference>
<accession>A0A7W2A7U2</accession>
<dbReference type="PANTHER" id="PTHR34071">
    <property type="entry name" value="5-NITROIMIDAZOLE ANTIBIOTICS RESISTANCE PROTEIN, NIMA-FAMILY-RELATED PROTEIN-RELATED"/>
    <property type="match status" value="1"/>
</dbReference>
<evidence type="ECO:0000313" key="2">
    <source>
        <dbReference type="EMBL" id="MBA4494896.1"/>
    </source>
</evidence>
<reference evidence="2 3" key="1">
    <citation type="submission" date="2020-07" db="EMBL/GenBank/DDBJ databases">
        <authorList>
            <person name="Feng H."/>
        </authorList>
    </citation>
    <scope>NUCLEOTIDE SEQUENCE [LARGE SCALE GENOMIC DNA]</scope>
    <source>
        <strain evidence="3">s-10</strain>
    </source>
</reference>
<sequence>MEAGGGKELNQEKSCPLHSLLSRKEGRPLRRITKEVKDHERVTELLNSTRVGYLGLYDEEGTYVVPLNFTWYNEKIYFHGSDQGRKFDALQKEGTICFTVAQDLGTITNPVPAKTGTAYLSVMVFGSVHVVTDPREATEALQSMLDKYVPGYFAKPLSQKHVEKYRSSMGSATVVCRIDPDRITAKEDSGNPGQMYYPGRKQEDDLGNRLK</sequence>
<feature type="compositionally biased region" description="Basic and acidic residues" evidence="1">
    <location>
        <begin position="200"/>
        <end position="211"/>
    </location>
</feature>
<feature type="region of interest" description="Disordered" evidence="1">
    <location>
        <begin position="183"/>
        <end position="211"/>
    </location>
</feature>
<dbReference type="SUPFAM" id="SSF50475">
    <property type="entry name" value="FMN-binding split barrel"/>
    <property type="match status" value="1"/>
</dbReference>
<dbReference type="InterPro" id="IPR024747">
    <property type="entry name" value="Pyridox_Oxase-rel"/>
</dbReference>
<keyword evidence="3" id="KW-1185">Reference proteome</keyword>
<gene>
    <name evidence="2" type="ORF">H1191_11310</name>
</gene>
<dbReference type="Pfam" id="PF12900">
    <property type="entry name" value="Pyridox_ox_2"/>
    <property type="match status" value="1"/>
</dbReference>
<dbReference type="AlphaFoldDB" id="A0A7W2A7U2"/>
<dbReference type="PANTHER" id="PTHR34071:SF2">
    <property type="entry name" value="FLAVIN-NUCLEOTIDE-BINDING PROTEIN"/>
    <property type="match status" value="1"/>
</dbReference>
<dbReference type="Gene3D" id="2.30.110.10">
    <property type="entry name" value="Electron Transport, Fmn-binding Protein, Chain A"/>
    <property type="match status" value="1"/>
</dbReference>
<organism evidence="2 3">
    <name type="scientific">Paenactinomyces guangxiensis</name>
    <dbReference type="NCBI Taxonomy" id="1490290"/>
    <lineage>
        <taxon>Bacteria</taxon>
        <taxon>Bacillati</taxon>
        <taxon>Bacillota</taxon>
        <taxon>Bacilli</taxon>
        <taxon>Bacillales</taxon>
        <taxon>Thermoactinomycetaceae</taxon>
        <taxon>Paenactinomyces</taxon>
    </lineage>
</organism>
<protein>
    <submittedName>
        <fullName evidence="2">Pyridoxamine 5'-phosphate oxidase family protein</fullName>
    </submittedName>
</protein>
<name>A0A7W2A7U2_9BACL</name>
<evidence type="ECO:0000313" key="3">
    <source>
        <dbReference type="Proteomes" id="UP000535491"/>
    </source>
</evidence>
<evidence type="ECO:0000256" key="1">
    <source>
        <dbReference type="SAM" id="MobiDB-lite"/>
    </source>
</evidence>
<dbReference type="Proteomes" id="UP000535491">
    <property type="component" value="Unassembled WGS sequence"/>
</dbReference>
<dbReference type="InterPro" id="IPR012349">
    <property type="entry name" value="Split_barrel_FMN-bd"/>
</dbReference>